<evidence type="ECO:0000256" key="8">
    <source>
        <dbReference type="ARBA" id="ARBA00023136"/>
    </source>
</evidence>
<evidence type="ECO:0000256" key="4">
    <source>
        <dbReference type="ARBA" id="ARBA00022475"/>
    </source>
</evidence>
<dbReference type="RefSeq" id="WP_148064293.1">
    <property type="nucleotide sequence ID" value="NZ_VRYZ01000004.1"/>
</dbReference>
<dbReference type="AlphaFoldDB" id="A0A5C8ZT25"/>
<protein>
    <submittedName>
        <fullName evidence="11">Sodium:proton antiporter</fullName>
    </submittedName>
</protein>
<evidence type="ECO:0000256" key="2">
    <source>
        <dbReference type="ARBA" id="ARBA00022448"/>
    </source>
</evidence>
<feature type="transmembrane region" description="Helical" evidence="9">
    <location>
        <begin position="93"/>
        <end position="115"/>
    </location>
</feature>
<evidence type="ECO:0000256" key="9">
    <source>
        <dbReference type="SAM" id="Phobius"/>
    </source>
</evidence>
<feature type="transmembrane region" description="Helical" evidence="9">
    <location>
        <begin position="415"/>
        <end position="438"/>
    </location>
</feature>
<gene>
    <name evidence="11" type="ORF">FVW59_10850</name>
</gene>
<accession>A0A5C8ZT25</accession>
<dbReference type="EMBL" id="VRYZ01000004">
    <property type="protein sequence ID" value="TXS91653.1"/>
    <property type="molecule type" value="Genomic_DNA"/>
</dbReference>
<dbReference type="GO" id="GO:1902600">
    <property type="term" value="P:proton transmembrane transport"/>
    <property type="evidence" value="ECO:0007669"/>
    <property type="project" value="InterPro"/>
</dbReference>
<comment type="subcellular location">
    <subcellularLocation>
        <location evidence="1">Cell membrane</location>
        <topology evidence="1">Multi-pass membrane protein</topology>
    </subcellularLocation>
</comment>
<dbReference type="InterPro" id="IPR006153">
    <property type="entry name" value="Cation/H_exchanger_TM"/>
</dbReference>
<feature type="domain" description="Cation/H+ exchanger transmembrane" evidence="10">
    <location>
        <begin position="21"/>
        <end position="268"/>
    </location>
</feature>
<feature type="transmembrane region" description="Helical" evidence="9">
    <location>
        <begin position="6"/>
        <end position="25"/>
    </location>
</feature>
<evidence type="ECO:0000259" key="10">
    <source>
        <dbReference type="Pfam" id="PF00999"/>
    </source>
</evidence>
<comment type="caution">
    <text evidence="11">The sequence shown here is derived from an EMBL/GenBank/DDBJ whole genome shotgun (WGS) entry which is preliminary data.</text>
</comment>
<reference evidence="11 12" key="1">
    <citation type="submission" date="2019-08" db="EMBL/GenBank/DDBJ databases">
        <title>Parahaliea maris sp. nov., isolated from the surface seawater.</title>
        <authorList>
            <person name="Liu Y."/>
        </authorList>
    </citation>
    <scope>NUCLEOTIDE SEQUENCE [LARGE SCALE GENOMIC DNA]</scope>
    <source>
        <strain evidence="11 12">S2-26</strain>
    </source>
</reference>
<keyword evidence="5 9" id="KW-0812">Transmembrane</keyword>
<evidence type="ECO:0000256" key="3">
    <source>
        <dbReference type="ARBA" id="ARBA00022449"/>
    </source>
</evidence>
<evidence type="ECO:0000313" key="11">
    <source>
        <dbReference type="EMBL" id="TXS91653.1"/>
    </source>
</evidence>
<dbReference type="Pfam" id="PF00999">
    <property type="entry name" value="Na_H_Exchanger"/>
    <property type="match status" value="2"/>
</dbReference>
<feature type="transmembrane region" description="Helical" evidence="9">
    <location>
        <begin position="63"/>
        <end position="81"/>
    </location>
</feature>
<feature type="transmembrane region" description="Helical" evidence="9">
    <location>
        <begin position="232"/>
        <end position="261"/>
    </location>
</feature>
<evidence type="ECO:0000313" key="12">
    <source>
        <dbReference type="Proteomes" id="UP000321933"/>
    </source>
</evidence>
<dbReference type="Gene3D" id="1.20.1530.20">
    <property type="match status" value="1"/>
</dbReference>
<feature type="transmembrane region" description="Helical" evidence="9">
    <location>
        <begin position="190"/>
        <end position="212"/>
    </location>
</feature>
<feature type="transmembrane region" description="Helical" evidence="9">
    <location>
        <begin position="32"/>
        <end position="51"/>
    </location>
</feature>
<evidence type="ECO:0000256" key="7">
    <source>
        <dbReference type="ARBA" id="ARBA00023065"/>
    </source>
</evidence>
<keyword evidence="3" id="KW-0050">Antiport</keyword>
<dbReference type="Proteomes" id="UP000321933">
    <property type="component" value="Unassembled WGS sequence"/>
</dbReference>
<dbReference type="GO" id="GO:0005886">
    <property type="term" value="C:plasma membrane"/>
    <property type="evidence" value="ECO:0007669"/>
    <property type="project" value="UniProtKB-SubCell"/>
</dbReference>
<evidence type="ECO:0000256" key="5">
    <source>
        <dbReference type="ARBA" id="ARBA00022692"/>
    </source>
</evidence>
<keyword evidence="12" id="KW-1185">Reference proteome</keyword>
<keyword evidence="8 9" id="KW-0472">Membrane</keyword>
<sequence>MSDSLWFLLVGGLLLARGLTATLLQRSPITPAMFYLALGLLLGPTVLNLFHFNPLEQSALLEVLTEVVVLISLFAAGVKLPAPFNFSRWRGPFLLASVSMAVSVGLVAAFAYFVLDLPMGVGVLLGAILAPTDPVLATDVQTRHPGDREPLRFTLTSEAGMNDGSAFPFVMLGLGMLGLHDLGEFNLRWVLVDVVWATAAGVAIGLVSGHILAHVAQRLRDAPPRHHLMDNFLGLGLIGVAYGLSLLVGAWGFLAVFFAAVSLRQTELKLAGPPQSPLSAHSVRNAEKLKAQMLELEVLEAEVKSVNPDDDFPPSISGGSLIFKENLERLSEMMLVLLIGGTLFLDSWSLRTVGLALFLFLIARPVSVIIGLLGTQTSWPLRGMVGWFGIRGIGSLYYLMFAIQQGLSEEVALELVSQTLIVVTLSIVVHGISVKPLMGRFLLHRKRSGG</sequence>
<dbReference type="InterPro" id="IPR038770">
    <property type="entry name" value="Na+/solute_symporter_sf"/>
</dbReference>
<keyword evidence="2" id="KW-0813">Transport</keyword>
<evidence type="ECO:0000256" key="1">
    <source>
        <dbReference type="ARBA" id="ARBA00004651"/>
    </source>
</evidence>
<feature type="transmembrane region" description="Helical" evidence="9">
    <location>
        <begin position="385"/>
        <end position="403"/>
    </location>
</feature>
<name>A0A5C8ZT25_9GAMM</name>
<proteinExistence type="predicted"/>
<keyword evidence="6 9" id="KW-1133">Transmembrane helix</keyword>
<dbReference type="PANTHER" id="PTHR32507">
    <property type="entry name" value="NA(+)/H(+) ANTIPORTER 1"/>
    <property type="match status" value="1"/>
</dbReference>
<feature type="domain" description="Cation/H+ exchanger transmembrane" evidence="10">
    <location>
        <begin position="343"/>
        <end position="438"/>
    </location>
</feature>
<dbReference type="OrthoDB" id="9810860at2"/>
<feature type="transmembrane region" description="Helical" evidence="9">
    <location>
        <begin position="354"/>
        <end position="373"/>
    </location>
</feature>
<dbReference type="GO" id="GO:0015297">
    <property type="term" value="F:antiporter activity"/>
    <property type="evidence" value="ECO:0007669"/>
    <property type="project" value="UniProtKB-KW"/>
</dbReference>
<organism evidence="11 12">
    <name type="scientific">Parahaliea aestuarii</name>
    <dbReference type="NCBI Taxonomy" id="1852021"/>
    <lineage>
        <taxon>Bacteria</taxon>
        <taxon>Pseudomonadati</taxon>
        <taxon>Pseudomonadota</taxon>
        <taxon>Gammaproteobacteria</taxon>
        <taxon>Cellvibrionales</taxon>
        <taxon>Halieaceae</taxon>
        <taxon>Parahaliea</taxon>
    </lineage>
</organism>
<keyword evidence="4" id="KW-1003">Cell membrane</keyword>
<evidence type="ECO:0000256" key="6">
    <source>
        <dbReference type="ARBA" id="ARBA00022989"/>
    </source>
</evidence>
<dbReference type="PANTHER" id="PTHR32507:SF8">
    <property type="entry name" value="CNH1P"/>
    <property type="match status" value="1"/>
</dbReference>
<keyword evidence="7" id="KW-0406">Ion transport</keyword>